<dbReference type="RefSeq" id="WP_136723957.1">
    <property type="nucleotide sequence ID" value="NZ_SUMC01000010.1"/>
</dbReference>
<name>A0A4U0T8M6_9ACTN</name>
<dbReference type="AlphaFoldDB" id="A0A4U0T8M6"/>
<dbReference type="Proteomes" id="UP000305778">
    <property type="component" value="Unassembled WGS sequence"/>
</dbReference>
<accession>A0A4U0T8M6</accession>
<gene>
    <name evidence="1" type="ORF">FCI23_14175</name>
</gene>
<reference evidence="1 2" key="1">
    <citation type="submission" date="2019-04" db="EMBL/GenBank/DDBJ databases">
        <title>Streptomyces oryziradicis sp. nov., a novel actinomycete isolated from rhizosphere soil of rice (Oryza sativa L.).</title>
        <authorList>
            <person name="Li C."/>
        </authorList>
    </citation>
    <scope>NUCLEOTIDE SEQUENCE [LARGE SCALE GENOMIC DNA]</scope>
    <source>
        <strain evidence="1 2">NEAU-C40</strain>
    </source>
</reference>
<evidence type="ECO:0000313" key="2">
    <source>
        <dbReference type="Proteomes" id="UP000305778"/>
    </source>
</evidence>
<protein>
    <submittedName>
        <fullName evidence="1">Uncharacterized protein</fullName>
    </submittedName>
</protein>
<evidence type="ECO:0000313" key="1">
    <source>
        <dbReference type="EMBL" id="TKA11085.1"/>
    </source>
</evidence>
<sequence>MDAELAALAASGATTVVQLMAQDAWTTVRERVLALFGRGAADRTESVRAALDEARIIVASSGGRDDDPRLVALTSDWRERLLVLLQQEPALAEELRALVAHATDQPGSVHNVITGAKVRGPVIQAHTITGDLRFG</sequence>
<proteinExistence type="predicted"/>
<keyword evidence="2" id="KW-1185">Reference proteome</keyword>
<organism evidence="1 2">
    <name type="scientific">Actinacidiphila oryziradicis</name>
    <dbReference type="NCBI Taxonomy" id="2571141"/>
    <lineage>
        <taxon>Bacteria</taxon>
        <taxon>Bacillati</taxon>
        <taxon>Actinomycetota</taxon>
        <taxon>Actinomycetes</taxon>
        <taxon>Kitasatosporales</taxon>
        <taxon>Streptomycetaceae</taxon>
        <taxon>Actinacidiphila</taxon>
    </lineage>
</organism>
<dbReference type="EMBL" id="SUMC01000010">
    <property type="protein sequence ID" value="TKA11085.1"/>
    <property type="molecule type" value="Genomic_DNA"/>
</dbReference>
<comment type="caution">
    <text evidence="1">The sequence shown here is derived from an EMBL/GenBank/DDBJ whole genome shotgun (WGS) entry which is preliminary data.</text>
</comment>
<dbReference type="OrthoDB" id="3870696at2"/>